<accession>A0ABW8B805</accession>
<dbReference type="Proteomes" id="UP001614264">
    <property type="component" value="Unassembled WGS sequence"/>
</dbReference>
<feature type="region of interest" description="Disordered" evidence="1">
    <location>
        <begin position="1"/>
        <end position="24"/>
    </location>
</feature>
<dbReference type="EMBL" id="JBITPR010000033">
    <property type="protein sequence ID" value="MFI7871100.1"/>
    <property type="molecule type" value="Genomic_DNA"/>
</dbReference>
<dbReference type="RefSeq" id="WP_362344119.1">
    <property type="nucleotide sequence ID" value="NZ_JBITPR010000033.1"/>
</dbReference>
<feature type="domain" description="DUF306" evidence="2">
    <location>
        <begin position="178"/>
        <end position="280"/>
    </location>
</feature>
<feature type="domain" description="DUF306" evidence="2">
    <location>
        <begin position="60"/>
        <end position="170"/>
    </location>
</feature>
<dbReference type="Gene3D" id="2.40.128.270">
    <property type="match status" value="2"/>
</dbReference>
<sequence length="286" mass="30014">MYRQSRQNRKHAKHEARKKPQRGTTLTVAAVAALVPLAAACGSEKAADDTGSGSVGAGGQRVTGVRWSIDSVTVDGTTHRAPDAAHVRIDDGGEAAGSTGCNSFSARAAVEDGGEGERVRLSDAMFTEKACDKVPADFEKSLGRALTTGPLTTEGGGERLTLTTADGDTVRLSRSEDASLYGTEWVVDAPGQQGDEGRARLTFDRDAKTVSGRLPCNRVSAGATVGDGRIVLGAPSTTRMMCEGSLMDAEKRLLGLFDGKVDYRIDHETLTLTSEDGTTVRAVAEQ</sequence>
<protein>
    <submittedName>
        <fullName evidence="3">META domain-containing protein</fullName>
    </submittedName>
</protein>
<proteinExistence type="predicted"/>
<dbReference type="PANTHER" id="PTHR35535">
    <property type="entry name" value="HEAT SHOCK PROTEIN HSLJ"/>
    <property type="match status" value="1"/>
</dbReference>
<reference evidence="3 4" key="1">
    <citation type="submission" date="2024-07" db="EMBL/GenBank/DDBJ databases">
        <title>Whole genome sequencing of Prodigiosin pigment-producing Streptomyces salinarius isolated from rhizosphere soil of Arachis hypogaea.</title>
        <authorList>
            <person name="Vidhya A."/>
            <person name="Ramya S."/>
        </authorList>
    </citation>
    <scope>NUCLEOTIDE SEQUENCE [LARGE SCALE GENOMIC DNA]</scope>
    <source>
        <strain evidence="3 4">VRMG2420</strain>
    </source>
</reference>
<evidence type="ECO:0000313" key="4">
    <source>
        <dbReference type="Proteomes" id="UP001614264"/>
    </source>
</evidence>
<dbReference type="Pfam" id="PF03724">
    <property type="entry name" value="META"/>
    <property type="match status" value="2"/>
</dbReference>
<feature type="compositionally biased region" description="Basic residues" evidence="1">
    <location>
        <begin position="1"/>
        <end position="21"/>
    </location>
</feature>
<dbReference type="InterPro" id="IPR005184">
    <property type="entry name" value="DUF306_Meta_HslJ"/>
</dbReference>
<dbReference type="InterPro" id="IPR038670">
    <property type="entry name" value="HslJ-like_sf"/>
</dbReference>
<gene>
    <name evidence="3" type="ORF">AB4829_10870</name>
</gene>
<keyword evidence="4" id="KW-1185">Reference proteome</keyword>
<dbReference type="PANTHER" id="PTHR35535:SF2">
    <property type="entry name" value="DUF306 DOMAIN-CONTAINING PROTEIN"/>
    <property type="match status" value="1"/>
</dbReference>
<dbReference type="InterPro" id="IPR053147">
    <property type="entry name" value="Hsp_HslJ-like"/>
</dbReference>
<evidence type="ECO:0000259" key="2">
    <source>
        <dbReference type="Pfam" id="PF03724"/>
    </source>
</evidence>
<evidence type="ECO:0000256" key="1">
    <source>
        <dbReference type="SAM" id="MobiDB-lite"/>
    </source>
</evidence>
<organism evidence="3 4">
    <name type="scientific">Streptomyces salinarius</name>
    <dbReference type="NCBI Taxonomy" id="2762598"/>
    <lineage>
        <taxon>Bacteria</taxon>
        <taxon>Bacillati</taxon>
        <taxon>Actinomycetota</taxon>
        <taxon>Actinomycetes</taxon>
        <taxon>Kitasatosporales</taxon>
        <taxon>Streptomycetaceae</taxon>
        <taxon>Streptomyces</taxon>
    </lineage>
</organism>
<comment type="caution">
    <text evidence="3">The sequence shown here is derived from an EMBL/GenBank/DDBJ whole genome shotgun (WGS) entry which is preliminary data.</text>
</comment>
<evidence type="ECO:0000313" key="3">
    <source>
        <dbReference type="EMBL" id="MFI7871100.1"/>
    </source>
</evidence>
<name>A0ABW8B805_9ACTN</name>